<dbReference type="PROSITE" id="PS00137">
    <property type="entry name" value="SUBTILASE_HIS"/>
    <property type="match status" value="1"/>
</dbReference>
<feature type="chain" id="PRO_5038602821" evidence="8">
    <location>
        <begin position="34"/>
        <end position="536"/>
    </location>
</feature>
<dbReference type="InterPro" id="IPR023828">
    <property type="entry name" value="Peptidase_S8_Ser-AS"/>
</dbReference>
<dbReference type="InterPro" id="IPR008979">
    <property type="entry name" value="Galactose-bd-like_sf"/>
</dbReference>
<dbReference type="PANTHER" id="PTHR43806">
    <property type="entry name" value="PEPTIDASE S8"/>
    <property type="match status" value="1"/>
</dbReference>
<dbReference type="InterPro" id="IPR023827">
    <property type="entry name" value="Peptidase_S8_Asp-AS"/>
</dbReference>
<feature type="domain" description="P/Homo B" evidence="9">
    <location>
        <begin position="416"/>
        <end position="536"/>
    </location>
</feature>
<proteinExistence type="inferred from homology"/>
<dbReference type="InterPro" id="IPR000209">
    <property type="entry name" value="Peptidase_S8/S53_dom"/>
</dbReference>
<protein>
    <submittedName>
        <fullName evidence="10">Serine protease, subtilisin family</fullName>
    </submittedName>
</protein>
<feature type="region of interest" description="Disordered" evidence="7">
    <location>
        <begin position="382"/>
        <end position="440"/>
    </location>
</feature>
<dbReference type="GO" id="GO:0005615">
    <property type="term" value="C:extracellular space"/>
    <property type="evidence" value="ECO:0007669"/>
    <property type="project" value="TreeGrafter"/>
</dbReference>
<comment type="similarity">
    <text evidence="1 5 6">Belongs to the peptidase S8 family.</text>
</comment>
<keyword evidence="4 5" id="KW-0720">Serine protease</keyword>
<keyword evidence="8" id="KW-0732">Signal</keyword>
<dbReference type="InterPro" id="IPR006311">
    <property type="entry name" value="TAT_signal"/>
</dbReference>
<evidence type="ECO:0000256" key="8">
    <source>
        <dbReference type="SAM" id="SignalP"/>
    </source>
</evidence>
<evidence type="ECO:0000259" key="9">
    <source>
        <dbReference type="PROSITE" id="PS51829"/>
    </source>
</evidence>
<dbReference type="Gene3D" id="3.40.50.200">
    <property type="entry name" value="Peptidase S8/S53 domain"/>
    <property type="match status" value="1"/>
</dbReference>
<dbReference type="PROSITE" id="PS51318">
    <property type="entry name" value="TAT"/>
    <property type="match status" value="1"/>
</dbReference>
<evidence type="ECO:0000256" key="6">
    <source>
        <dbReference type="RuleBase" id="RU003355"/>
    </source>
</evidence>
<dbReference type="InterPro" id="IPR015500">
    <property type="entry name" value="Peptidase_S8_subtilisin-rel"/>
</dbReference>
<dbReference type="Gene3D" id="2.60.120.260">
    <property type="entry name" value="Galactose-binding domain-like"/>
    <property type="match status" value="1"/>
</dbReference>
<evidence type="ECO:0000256" key="7">
    <source>
        <dbReference type="SAM" id="MobiDB-lite"/>
    </source>
</evidence>
<evidence type="ECO:0000256" key="1">
    <source>
        <dbReference type="ARBA" id="ARBA00011073"/>
    </source>
</evidence>
<organism evidence="10 11">
    <name type="scientific">Haloechinothrix alba</name>
    <dbReference type="NCBI Taxonomy" id="664784"/>
    <lineage>
        <taxon>Bacteria</taxon>
        <taxon>Bacillati</taxon>
        <taxon>Actinomycetota</taxon>
        <taxon>Actinomycetes</taxon>
        <taxon>Pseudonocardiales</taxon>
        <taxon>Pseudonocardiaceae</taxon>
        <taxon>Haloechinothrix</taxon>
    </lineage>
</organism>
<evidence type="ECO:0000313" key="11">
    <source>
        <dbReference type="Proteomes" id="UP000198348"/>
    </source>
</evidence>
<dbReference type="InterPro" id="IPR036852">
    <property type="entry name" value="Peptidase_S8/S53_dom_sf"/>
</dbReference>
<dbReference type="InterPro" id="IPR010259">
    <property type="entry name" value="S8pro/Inhibitor_I9"/>
</dbReference>
<evidence type="ECO:0000256" key="3">
    <source>
        <dbReference type="ARBA" id="ARBA00022801"/>
    </source>
</evidence>
<name>A0A238VDD4_9PSEU</name>
<dbReference type="GO" id="GO:0006508">
    <property type="term" value="P:proteolysis"/>
    <property type="evidence" value="ECO:0007669"/>
    <property type="project" value="UniProtKB-KW"/>
</dbReference>
<reference evidence="10 11" key="1">
    <citation type="submission" date="2017-06" db="EMBL/GenBank/DDBJ databases">
        <authorList>
            <person name="Kim H.J."/>
            <person name="Triplett B.A."/>
        </authorList>
    </citation>
    <scope>NUCLEOTIDE SEQUENCE [LARGE SCALE GENOMIC DNA]</scope>
    <source>
        <strain evidence="10 11">DSM 45207</strain>
    </source>
</reference>
<evidence type="ECO:0000256" key="2">
    <source>
        <dbReference type="ARBA" id="ARBA00022670"/>
    </source>
</evidence>
<dbReference type="PROSITE" id="PS00138">
    <property type="entry name" value="SUBTILASE_SER"/>
    <property type="match status" value="1"/>
</dbReference>
<dbReference type="InterPro" id="IPR022398">
    <property type="entry name" value="Peptidase_S8_His-AS"/>
</dbReference>
<sequence>MTRKWRSRRTAVLGIGIAAAVAVLSSLSGNAVAGADPEGQVRGAENPDAIEGSYIVVFDDSVPNAAADETAHSHAQRRNAEVEHTYSAAIRGYAAEMSERDARQAANDPEVAYVEQNTTVQLQQEEQPNPPSWGLDRIDQRDLPLDDVYGYSTTASNVNSYILDTGINFSHNDFEGRAQPGFDAIGDGRNGEDCQGHGTHVAGTVGGSAHGVAKGTNLYSVRVLDCDGRGTNAGVIDGVDWVTENHQGPAVANMSLGGGASTALDDAVRSSVASGVTYAVASGNDNADACNYSPARVAEALTVNATTSSDSRSSFSNYGTCTDIFAPGSSITSAWIGSDSATNTISGTSMASPHVAGAAARYLADNPSAGPGEVKDALESNATSGVVGNPGSGSPNRLLYTGSGDGGDPDDPDDPDDPEPGTCSGTNDNRVDIPDSGPVATSSITFTDCGRAASSSSTISVDIKHTYRGDLVIDLLAPNGDELRLKDSNAWDSADNVQGSVDRDLSSYDADGEWQLRVDDVYWSDSGYIDSWSLDL</sequence>
<dbReference type="PRINTS" id="PR00723">
    <property type="entry name" value="SUBTILISIN"/>
</dbReference>
<feature type="active site" description="Charge relay system" evidence="5">
    <location>
        <position position="349"/>
    </location>
</feature>
<feature type="compositionally biased region" description="Acidic residues" evidence="7">
    <location>
        <begin position="407"/>
        <end position="419"/>
    </location>
</feature>
<evidence type="ECO:0000313" key="10">
    <source>
        <dbReference type="EMBL" id="SNR31703.1"/>
    </source>
</evidence>
<dbReference type="InterPro" id="IPR037045">
    <property type="entry name" value="S8pro/Inhibitor_I9_sf"/>
</dbReference>
<feature type="compositionally biased region" description="Low complexity" evidence="7">
    <location>
        <begin position="384"/>
        <end position="396"/>
    </location>
</feature>
<dbReference type="InterPro" id="IPR002884">
    <property type="entry name" value="P_dom"/>
</dbReference>
<dbReference type="SUPFAM" id="SSF49785">
    <property type="entry name" value="Galactose-binding domain-like"/>
    <property type="match status" value="1"/>
</dbReference>
<dbReference type="PANTHER" id="PTHR43806:SF11">
    <property type="entry name" value="CEREVISIN-RELATED"/>
    <property type="match status" value="1"/>
</dbReference>
<dbReference type="Pfam" id="PF01483">
    <property type="entry name" value="P_proprotein"/>
    <property type="match status" value="1"/>
</dbReference>
<dbReference type="FunFam" id="3.40.50.200:FF:000014">
    <property type="entry name" value="Proteinase K"/>
    <property type="match status" value="1"/>
</dbReference>
<feature type="active site" description="Charge relay system" evidence="5">
    <location>
        <position position="197"/>
    </location>
</feature>
<dbReference type="EMBL" id="FZNW01000002">
    <property type="protein sequence ID" value="SNR31703.1"/>
    <property type="molecule type" value="Genomic_DNA"/>
</dbReference>
<dbReference type="InterPro" id="IPR050131">
    <property type="entry name" value="Peptidase_S8_subtilisin-like"/>
</dbReference>
<keyword evidence="2 5" id="KW-0645">Protease</keyword>
<dbReference type="GO" id="GO:0004252">
    <property type="term" value="F:serine-type endopeptidase activity"/>
    <property type="evidence" value="ECO:0007669"/>
    <property type="project" value="UniProtKB-UniRule"/>
</dbReference>
<accession>A0A238VDD4</accession>
<dbReference type="SUPFAM" id="SSF52743">
    <property type="entry name" value="Subtilisin-like"/>
    <property type="match status" value="1"/>
</dbReference>
<dbReference type="SUPFAM" id="SSF54897">
    <property type="entry name" value="Protease propeptides/inhibitors"/>
    <property type="match status" value="1"/>
</dbReference>
<dbReference type="Pfam" id="PF00082">
    <property type="entry name" value="Peptidase_S8"/>
    <property type="match status" value="1"/>
</dbReference>
<evidence type="ECO:0000256" key="4">
    <source>
        <dbReference type="ARBA" id="ARBA00022825"/>
    </source>
</evidence>
<keyword evidence="11" id="KW-1185">Reference proteome</keyword>
<dbReference type="Gene3D" id="3.30.70.80">
    <property type="entry name" value="Peptidase S8 propeptide/proteinase inhibitor I9"/>
    <property type="match status" value="1"/>
</dbReference>
<keyword evidence="3 5" id="KW-0378">Hydrolase</keyword>
<dbReference type="InterPro" id="IPR034193">
    <property type="entry name" value="PCSK9_ProteinaseK-like"/>
</dbReference>
<dbReference type="PROSITE" id="PS51892">
    <property type="entry name" value="SUBTILASE"/>
    <property type="match status" value="1"/>
</dbReference>
<feature type="signal peptide" evidence="8">
    <location>
        <begin position="1"/>
        <end position="33"/>
    </location>
</feature>
<dbReference type="PROSITE" id="PS00136">
    <property type="entry name" value="SUBTILASE_ASP"/>
    <property type="match status" value="1"/>
</dbReference>
<dbReference type="PROSITE" id="PS51829">
    <property type="entry name" value="P_HOMO_B"/>
    <property type="match status" value="1"/>
</dbReference>
<evidence type="ECO:0000256" key="5">
    <source>
        <dbReference type="PROSITE-ProRule" id="PRU01240"/>
    </source>
</evidence>
<dbReference type="Pfam" id="PF05922">
    <property type="entry name" value="Inhibitor_I9"/>
    <property type="match status" value="1"/>
</dbReference>
<dbReference type="CDD" id="cd04077">
    <property type="entry name" value="Peptidases_S8_PCSK9_ProteinaseK_like"/>
    <property type="match status" value="1"/>
</dbReference>
<dbReference type="Proteomes" id="UP000198348">
    <property type="component" value="Unassembled WGS sequence"/>
</dbReference>
<dbReference type="AlphaFoldDB" id="A0A238VDD4"/>
<gene>
    <name evidence="10" type="ORF">SAMN06265360_10217</name>
</gene>
<feature type="active site" description="Charge relay system" evidence="5">
    <location>
        <position position="164"/>
    </location>
</feature>